<comment type="caution">
    <text evidence="1">The sequence shown here is derived from an EMBL/GenBank/DDBJ whole genome shotgun (WGS) entry which is preliminary data.</text>
</comment>
<dbReference type="STRING" id="1619044.UY92_C0014G0027"/>
<organism evidence="1 2">
    <name type="scientific">Candidatus Magasanikbacteria bacterium GW2011_GWA2_56_11</name>
    <dbReference type="NCBI Taxonomy" id="1619044"/>
    <lineage>
        <taxon>Bacteria</taxon>
        <taxon>Candidatus Magasanikiibacteriota</taxon>
    </lineage>
</organism>
<dbReference type="AlphaFoldDB" id="A0A0G2AKE4"/>
<reference evidence="1 2" key="1">
    <citation type="journal article" date="2015" name="Nature">
        <title>rRNA introns, odd ribosomes, and small enigmatic genomes across a large radiation of phyla.</title>
        <authorList>
            <person name="Brown C.T."/>
            <person name="Hug L.A."/>
            <person name="Thomas B.C."/>
            <person name="Sharon I."/>
            <person name="Castelle C.J."/>
            <person name="Singh A."/>
            <person name="Wilkins M.J."/>
            <person name="Williams K.H."/>
            <person name="Banfield J.F."/>
        </authorList>
    </citation>
    <scope>NUCLEOTIDE SEQUENCE [LARGE SCALE GENOMIC DNA]</scope>
</reference>
<proteinExistence type="predicted"/>
<evidence type="ECO:0000313" key="1">
    <source>
        <dbReference type="EMBL" id="KKW41702.1"/>
    </source>
</evidence>
<dbReference type="Proteomes" id="UP000033870">
    <property type="component" value="Unassembled WGS sequence"/>
</dbReference>
<gene>
    <name evidence="1" type="ORF">UY92_C0014G0027</name>
</gene>
<accession>A0A0G2AKE4</accession>
<protein>
    <submittedName>
        <fullName evidence="1">Uncharacterized protein</fullName>
    </submittedName>
</protein>
<evidence type="ECO:0000313" key="2">
    <source>
        <dbReference type="Proteomes" id="UP000033870"/>
    </source>
</evidence>
<name>A0A0G2AKE4_9BACT</name>
<dbReference type="EMBL" id="LCRX01000014">
    <property type="protein sequence ID" value="KKW41702.1"/>
    <property type="molecule type" value="Genomic_DNA"/>
</dbReference>
<sequence>MTTYGFDEQARAENIAARAKIEKEEIEKMKEKLSLWKKFKAKIGRMLGRGEDKKKISQLRDSIDKL</sequence>